<dbReference type="PANTHER" id="PTHR45629:SF7">
    <property type="entry name" value="DNA EXCISION REPAIR PROTEIN ERCC-6-RELATED"/>
    <property type="match status" value="1"/>
</dbReference>
<protein>
    <submittedName>
        <fullName evidence="2">Chromatin remodeling complex ATPase</fullName>
    </submittedName>
</protein>
<feature type="domain" description="Helicase ATP-binding" evidence="1">
    <location>
        <begin position="13"/>
        <end position="211"/>
    </location>
</feature>
<dbReference type="EMBL" id="BK032676">
    <property type="protein sequence ID" value="DAF54270.1"/>
    <property type="molecule type" value="Genomic_DNA"/>
</dbReference>
<dbReference type="SMART" id="SM00487">
    <property type="entry name" value="DEXDc"/>
    <property type="match status" value="1"/>
</dbReference>
<sequence length="486" mass="54613">MKQKSGKRRNKMARFRRREYQKLITSFIIKHARCNIWATMGSGKTGATMWALNKMFQTGILNHGEDRVLVLAPLRVASGTWPPEQDKWGFSSLQVVDGTGPEKDRITALESGANVVCVNYDVVEWLVNYCGDEWPFTVVVADESTKLKGYRSKQGSKRARALAAIAHKHVKRWINLTGTPAPNGLKDVWGQNWFVDGGERLGSSYKAFTDRWFISKPVAPGSFTMQHAPLKNSEKEIHAKLADISLTVDAAEYFGCDKPIYTPVLVDLPKKARKIYDQFESELFAELESGTVEAANAAAKTIKCLQLASGAVYKVDDDGERTDEWEKIHDAKLDALESIVEELNGAPLLVAYQYKHDLARLKKKFPQGVAMGKGKQGVKDMEAWNRGEIPIMFAHPASAGHGLNLQDGGHHLAIFSDTWNFEHFAQIVERIGPVRQMQAGHPRPVFVYIIQARGTLDELVASRRDGKRDIQDELMEYMKEKKRGRK</sequence>
<dbReference type="Gene3D" id="3.40.50.10810">
    <property type="entry name" value="Tandem AAA-ATPase domain"/>
    <property type="match status" value="1"/>
</dbReference>
<accession>A0A8S5STJ9</accession>
<dbReference type="InterPro" id="IPR027417">
    <property type="entry name" value="P-loop_NTPase"/>
</dbReference>
<dbReference type="InterPro" id="IPR014001">
    <property type="entry name" value="Helicase_ATP-bd"/>
</dbReference>
<dbReference type="InterPro" id="IPR000330">
    <property type="entry name" value="SNF2_N"/>
</dbReference>
<dbReference type="InterPro" id="IPR050496">
    <property type="entry name" value="SNF2_RAD54_helicase_repair"/>
</dbReference>
<name>A0A8S5STJ9_9CAUD</name>
<proteinExistence type="predicted"/>
<dbReference type="Gene3D" id="3.40.50.300">
    <property type="entry name" value="P-loop containing nucleotide triphosphate hydrolases"/>
    <property type="match status" value="1"/>
</dbReference>
<dbReference type="SUPFAM" id="SSF52540">
    <property type="entry name" value="P-loop containing nucleoside triphosphate hydrolases"/>
    <property type="match status" value="2"/>
</dbReference>
<dbReference type="GO" id="GO:0005524">
    <property type="term" value="F:ATP binding"/>
    <property type="evidence" value="ECO:0007669"/>
    <property type="project" value="InterPro"/>
</dbReference>
<reference evidence="2" key="1">
    <citation type="journal article" date="2021" name="Proc. Natl. Acad. Sci. U.S.A.">
        <title>A Catalog of Tens of Thousands of Viruses from Human Metagenomes Reveals Hidden Associations with Chronic Diseases.</title>
        <authorList>
            <person name="Tisza M.J."/>
            <person name="Buck C.B."/>
        </authorList>
    </citation>
    <scope>NUCLEOTIDE SEQUENCE</scope>
    <source>
        <strain evidence="2">CtFRY1</strain>
    </source>
</reference>
<dbReference type="Pfam" id="PF00176">
    <property type="entry name" value="SNF2-rel_dom"/>
    <property type="match status" value="1"/>
</dbReference>
<evidence type="ECO:0000259" key="1">
    <source>
        <dbReference type="SMART" id="SM00487"/>
    </source>
</evidence>
<dbReference type="PANTHER" id="PTHR45629">
    <property type="entry name" value="SNF2/RAD54 FAMILY MEMBER"/>
    <property type="match status" value="1"/>
</dbReference>
<organism evidence="2">
    <name type="scientific">Siphoviridae sp. ctFRY1</name>
    <dbReference type="NCBI Taxonomy" id="2827820"/>
    <lineage>
        <taxon>Viruses</taxon>
        <taxon>Duplodnaviria</taxon>
        <taxon>Heunggongvirae</taxon>
        <taxon>Uroviricota</taxon>
        <taxon>Caudoviricetes</taxon>
    </lineage>
</organism>
<evidence type="ECO:0000313" key="2">
    <source>
        <dbReference type="EMBL" id="DAF54270.1"/>
    </source>
</evidence>
<dbReference type="InterPro" id="IPR038718">
    <property type="entry name" value="SNF2-like_sf"/>
</dbReference>